<dbReference type="PANTHER" id="PTHR33490">
    <property type="entry name" value="BLR5614 PROTEIN-RELATED"/>
    <property type="match status" value="1"/>
</dbReference>
<proteinExistence type="predicted"/>
<dbReference type="InterPro" id="IPR002931">
    <property type="entry name" value="Transglutaminase-like"/>
</dbReference>
<gene>
    <name evidence="2" type="ORF">DRJ00_09475</name>
</gene>
<dbReference type="SUPFAM" id="SSF54001">
    <property type="entry name" value="Cysteine proteinases"/>
    <property type="match status" value="1"/>
</dbReference>
<name>A0A497E1H2_UNCAE</name>
<accession>A0A497E1H2</accession>
<evidence type="ECO:0000259" key="1">
    <source>
        <dbReference type="SMART" id="SM00460"/>
    </source>
</evidence>
<feature type="domain" description="Transglutaminase-like" evidence="1">
    <location>
        <begin position="337"/>
        <end position="395"/>
    </location>
</feature>
<dbReference type="Gene3D" id="3.10.620.30">
    <property type="match status" value="1"/>
</dbReference>
<dbReference type="SMART" id="SM00460">
    <property type="entry name" value="TGc"/>
    <property type="match status" value="1"/>
</dbReference>
<organism evidence="2 3">
    <name type="scientific">Aerophobetes bacterium</name>
    <dbReference type="NCBI Taxonomy" id="2030807"/>
    <lineage>
        <taxon>Bacteria</taxon>
        <taxon>Candidatus Aerophobota</taxon>
    </lineage>
</organism>
<dbReference type="InterPro" id="IPR038765">
    <property type="entry name" value="Papain-like_cys_pep_sf"/>
</dbReference>
<dbReference type="EMBL" id="QMPZ01000245">
    <property type="protein sequence ID" value="RLE06607.1"/>
    <property type="molecule type" value="Genomic_DNA"/>
</dbReference>
<evidence type="ECO:0000313" key="2">
    <source>
        <dbReference type="EMBL" id="RLE06607.1"/>
    </source>
</evidence>
<dbReference type="Proteomes" id="UP000279422">
    <property type="component" value="Unassembled WGS sequence"/>
</dbReference>
<sequence length="434" mass="49234">MIMVGLLLVLFSATVLSQLSSPFQPRSPSNLAIDRKAEIFLDESRFPLSWNIKDVIVIPESDLPELGNSLGGEITDLRNYIINAGGFRLQMNILQCSTESEARKIYENLISPGESKELYQIKGRCIVEYVCENIEVIKKAQDILGLSDKEVVNYKVQLLVAPVERADYMKWNKLSNLLSDYLQSPGDKDLEREIKEVAKNFVFGNTVFLRGERCSWGTPEYSFSVPLKGKEQRGDLTIYSFKNMEYIAGIPYIKIEGKIPVKSFEVYKPDRPPDTVYLTSQTAYWPVKDKDIVFIIENLIKGEMSPKRRVESILQWISANIKYGGEIVGSRYGVKQVLKQSYGRCWDKSDVFVTLCRAAEIPARQIAGWLNNNGGHIWAQVYLPEEGWVSVDPTGSWLGTSNDYIPFVISENGKMSILYWENPQIEIIKGPVVP</sequence>
<comment type="caution">
    <text evidence="2">The sequence shown here is derived from an EMBL/GenBank/DDBJ whole genome shotgun (WGS) entry which is preliminary data.</text>
</comment>
<evidence type="ECO:0000313" key="3">
    <source>
        <dbReference type="Proteomes" id="UP000279422"/>
    </source>
</evidence>
<dbReference type="Pfam" id="PF01841">
    <property type="entry name" value="Transglut_core"/>
    <property type="match status" value="1"/>
</dbReference>
<dbReference type="AlphaFoldDB" id="A0A497E1H2"/>
<reference evidence="2 3" key="1">
    <citation type="submission" date="2018-06" db="EMBL/GenBank/DDBJ databases">
        <title>Extensive metabolic versatility and redundancy in microbially diverse, dynamic hydrothermal sediments.</title>
        <authorList>
            <person name="Dombrowski N."/>
            <person name="Teske A."/>
            <person name="Baker B.J."/>
        </authorList>
    </citation>
    <scope>NUCLEOTIDE SEQUENCE [LARGE SCALE GENOMIC DNA]</scope>
    <source>
        <strain evidence="2">B47_G16</strain>
    </source>
</reference>
<protein>
    <recommendedName>
        <fullName evidence="1">Transglutaminase-like domain-containing protein</fullName>
    </recommendedName>
</protein>